<gene>
    <name evidence="4" type="ORF">UFOPK2922_01384</name>
    <name evidence="5" type="ORF">UFOPK3027_01270</name>
</gene>
<dbReference type="InterPro" id="IPR003777">
    <property type="entry name" value="XdhC_CoxI"/>
</dbReference>
<accession>A0A6J6YME7</accession>
<feature type="domain" description="XdhC Rossmann" evidence="3">
    <location>
        <begin position="201"/>
        <end position="343"/>
    </location>
</feature>
<dbReference type="Gene3D" id="3.40.50.720">
    <property type="entry name" value="NAD(P)-binding Rossmann-like Domain"/>
    <property type="match status" value="1"/>
</dbReference>
<evidence type="ECO:0000256" key="1">
    <source>
        <dbReference type="SAM" id="MobiDB-lite"/>
    </source>
</evidence>
<dbReference type="InterPro" id="IPR052698">
    <property type="entry name" value="MoCofactor_Util/Proc"/>
</dbReference>
<dbReference type="EMBL" id="CAFAAN010000013">
    <property type="protein sequence ID" value="CAB4810289.1"/>
    <property type="molecule type" value="Genomic_DNA"/>
</dbReference>
<evidence type="ECO:0000313" key="4">
    <source>
        <dbReference type="EMBL" id="CAB4786890.1"/>
    </source>
</evidence>
<evidence type="ECO:0000259" key="2">
    <source>
        <dbReference type="Pfam" id="PF02625"/>
    </source>
</evidence>
<dbReference type="PANTHER" id="PTHR30388">
    <property type="entry name" value="ALDEHYDE OXIDOREDUCTASE MOLYBDENUM COFACTOR ASSEMBLY PROTEIN"/>
    <property type="match status" value="1"/>
</dbReference>
<dbReference type="Pfam" id="PF13478">
    <property type="entry name" value="XdhC_C"/>
    <property type="match status" value="1"/>
</dbReference>
<feature type="domain" description="XdhC- CoxI" evidence="2">
    <location>
        <begin position="14"/>
        <end position="78"/>
    </location>
</feature>
<feature type="domain" description="XdhC- CoxI" evidence="2">
    <location>
        <begin position="118"/>
        <end position="176"/>
    </location>
</feature>
<dbReference type="Pfam" id="PF02625">
    <property type="entry name" value="XdhC_CoxI"/>
    <property type="match status" value="2"/>
</dbReference>
<name>A0A6J6YME7_9ZZZZ</name>
<reference evidence="5" key="1">
    <citation type="submission" date="2020-05" db="EMBL/GenBank/DDBJ databases">
        <authorList>
            <person name="Chiriac C."/>
            <person name="Salcher M."/>
            <person name="Ghai R."/>
            <person name="Kavagutti S V."/>
        </authorList>
    </citation>
    <scope>NUCLEOTIDE SEQUENCE</scope>
</reference>
<feature type="compositionally biased region" description="Acidic residues" evidence="1">
    <location>
        <begin position="369"/>
        <end position="378"/>
    </location>
</feature>
<sequence>MREIIQEVLPSFNSNKPFALATVTRTWSSAPRPVGAAMAVLDSGEVIGSVSGGCVEGAIHEASLEVLQTKISQSVTYGVSDDNAFAVGLTCGGTIELYIQYIDQATFPEFAEVADKIEDKQAVAVATLVNAKTGIGARIVLTKNEATGTLGNSQLDHAAIEGARALLMHGTTKTLKLGPNGENRMDDVAVFVESFAPAPRMIIFGAIDFAAAVARIGKFMGYYVIVCDARELFATKRRFPDADEVIIDWPHRYLPKVEIDESTVICVLTHDPKFDVPVLEIALRTTAGYIGAMGSRRTHEDRLLRLKEVGMTDAELARLKSPIGLDLGGRTPEETAISIAAEIISNQVGGTNQPLTKGSDPIHKTSLASEDEPAPVIS</sequence>
<organism evidence="5">
    <name type="scientific">freshwater metagenome</name>
    <dbReference type="NCBI Taxonomy" id="449393"/>
    <lineage>
        <taxon>unclassified sequences</taxon>
        <taxon>metagenomes</taxon>
        <taxon>ecological metagenomes</taxon>
    </lineage>
</organism>
<dbReference type="EMBL" id="CAEZZS010000098">
    <property type="protein sequence ID" value="CAB4786890.1"/>
    <property type="molecule type" value="Genomic_DNA"/>
</dbReference>
<dbReference type="AlphaFoldDB" id="A0A6J6YME7"/>
<protein>
    <submittedName>
        <fullName evidence="5">Unannotated protein</fullName>
    </submittedName>
</protein>
<dbReference type="PANTHER" id="PTHR30388:SF4">
    <property type="entry name" value="MOLYBDENUM COFACTOR INSERTION CHAPERONE PAOD"/>
    <property type="match status" value="1"/>
</dbReference>
<evidence type="ECO:0000313" key="5">
    <source>
        <dbReference type="EMBL" id="CAB4810289.1"/>
    </source>
</evidence>
<feature type="region of interest" description="Disordered" evidence="1">
    <location>
        <begin position="349"/>
        <end position="378"/>
    </location>
</feature>
<dbReference type="InterPro" id="IPR027051">
    <property type="entry name" value="XdhC_Rossmann_dom"/>
</dbReference>
<proteinExistence type="predicted"/>
<evidence type="ECO:0000259" key="3">
    <source>
        <dbReference type="Pfam" id="PF13478"/>
    </source>
</evidence>